<dbReference type="InterPro" id="IPR021416">
    <property type="entry name" value="DUF3048_N"/>
</dbReference>
<gene>
    <name evidence="4" type="ORF">CSA55_01665</name>
</gene>
<dbReference type="Pfam" id="PF17479">
    <property type="entry name" value="DUF3048_C"/>
    <property type="match status" value="1"/>
</dbReference>
<sequence length="357" mass="38176">MNKTLIVLAGIALAVVPACSGDDTSAPLDTAGATTIPVTSPATTTKPATTVPATTVPEVVVRMPLTGVPVGSETEIPDRPALVIKVSNAGPTVRPQAGLNNADIVVEEVINDASTRFAAVFHSGGSDLVGPIRSGRAQDPELLMMLDQPLFGYSGANRYATRVIRNSGMIDVGVDRAEGYYRRQGAGKRAPNNLYNDTTTLWQYSDKTAGRPTEIFTFVDSPEEIPGSPATQIDLKLDSVRAMWKYDAETDMYYRYHAGEPHSTENGSVVEQISAKNIVVMVADYSRSEDGNPFAHVIGTNTAYVFSHGTVQVGTWNRDEVTAGLNLTDSSGTPLVVQVGRSWIEVPRNIEGTVAYS</sequence>
<dbReference type="Pfam" id="PF11258">
    <property type="entry name" value="DUF3048"/>
    <property type="match status" value="1"/>
</dbReference>
<dbReference type="AlphaFoldDB" id="A0A2G6KEA0"/>
<protein>
    <recommendedName>
        <fullName evidence="6">DUF3048 domain-containing protein</fullName>
    </recommendedName>
</protein>
<evidence type="ECO:0000313" key="5">
    <source>
        <dbReference type="Proteomes" id="UP000230914"/>
    </source>
</evidence>
<dbReference type="InterPro" id="IPR035328">
    <property type="entry name" value="DUF3048_C"/>
</dbReference>
<dbReference type="SUPFAM" id="SSF159774">
    <property type="entry name" value="YerB-like"/>
    <property type="match status" value="1"/>
</dbReference>
<keyword evidence="1" id="KW-0732">Signal</keyword>
<evidence type="ECO:0000259" key="3">
    <source>
        <dbReference type="Pfam" id="PF17479"/>
    </source>
</evidence>
<dbReference type="InterPro" id="IPR023158">
    <property type="entry name" value="YerB-like_sf"/>
</dbReference>
<feature type="domain" description="DUF3048" evidence="2">
    <location>
        <begin position="65"/>
        <end position="208"/>
    </location>
</feature>
<evidence type="ECO:0000313" key="4">
    <source>
        <dbReference type="EMBL" id="PIE33997.1"/>
    </source>
</evidence>
<organism evidence="4 5">
    <name type="scientific">Ilumatobacter coccineus</name>
    <dbReference type="NCBI Taxonomy" id="467094"/>
    <lineage>
        <taxon>Bacteria</taxon>
        <taxon>Bacillati</taxon>
        <taxon>Actinomycetota</taxon>
        <taxon>Acidimicrobiia</taxon>
        <taxon>Acidimicrobiales</taxon>
        <taxon>Ilumatobacteraceae</taxon>
        <taxon>Ilumatobacter</taxon>
    </lineage>
</organism>
<name>A0A2G6KEA0_9ACTN</name>
<proteinExistence type="predicted"/>
<evidence type="ECO:0000256" key="1">
    <source>
        <dbReference type="SAM" id="SignalP"/>
    </source>
</evidence>
<evidence type="ECO:0000259" key="2">
    <source>
        <dbReference type="Pfam" id="PF11258"/>
    </source>
</evidence>
<dbReference type="Proteomes" id="UP000230914">
    <property type="component" value="Unassembled WGS sequence"/>
</dbReference>
<evidence type="ECO:0008006" key="6">
    <source>
        <dbReference type="Google" id="ProtNLM"/>
    </source>
</evidence>
<accession>A0A2G6KEA0</accession>
<feature type="chain" id="PRO_5038567947" description="DUF3048 domain-containing protein" evidence="1">
    <location>
        <begin position="21"/>
        <end position="357"/>
    </location>
</feature>
<dbReference type="Gene3D" id="3.50.90.10">
    <property type="entry name" value="YerB-like"/>
    <property type="match status" value="1"/>
</dbReference>
<reference evidence="4 5" key="1">
    <citation type="submission" date="2017-10" db="EMBL/GenBank/DDBJ databases">
        <title>Novel microbial diversity and functional potential in the marine mammal oral microbiome.</title>
        <authorList>
            <person name="Dudek N.K."/>
            <person name="Sun C.L."/>
            <person name="Burstein D."/>
            <person name="Kantor R.S."/>
            <person name="Aliaga Goltsman D.S."/>
            <person name="Bik E.M."/>
            <person name="Thomas B.C."/>
            <person name="Banfield J.F."/>
            <person name="Relman D.A."/>
        </authorList>
    </citation>
    <scope>NUCLEOTIDE SEQUENCE [LARGE SCALE GENOMIC DNA]</scope>
    <source>
        <strain evidence="4">DOLJORAL78_61_10</strain>
    </source>
</reference>
<feature type="domain" description="DUF3048" evidence="3">
    <location>
        <begin position="242"/>
        <end position="344"/>
    </location>
</feature>
<feature type="signal peptide" evidence="1">
    <location>
        <begin position="1"/>
        <end position="20"/>
    </location>
</feature>
<comment type="caution">
    <text evidence="4">The sequence shown here is derived from an EMBL/GenBank/DDBJ whole genome shotgun (WGS) entry which is preliminary data.</text>
</comment>
<dbReference type="EMBL" id="PDSL01000023">
    <property type="protein sequence ID" value="PIE33997.1"/>
    <property type="molecule type" value="Genomic_DNA"/>
</dbReference>